<evidence type="ECO:0000259" key="2">
    <source>
        <dbReference type="Pfam" id="PF12550"/>
    </source>
</evidence>
<feature type="compositionally biased region" description="Basic and acidic residues" evidence="1">
    <location>
        <begin position="813"/>
        <end position="826"/>
    </location>
</feature>
<feature type="compositionally biased region" description="Low complexity" evidence="1">
    <location>
        <begin position="938"/>
        <end position="950"/>
    </location>
</feature>
<evidence type="ECO:0000256" key="1">
    <source>
        <dbReference type="SAM" id="MobiDB-lite"/>
    </source>
</evidence>
<organism evidence="3 4">
    <name type="scientific">Linnemannia gamsii</name>
    <dbReference type="NCBI Taxonomy" id="64522"/>
    <lineage>
        <taxon>Eukaryota</taxon>
        <taxon>Fungi</taxon>
        <taxon>Fungi incertae sedis</taxon>
        <taxon>Mucoromycota</taxon>
        <taxon>Mortierellomycotina</taxon>
        <taxon>Mortierellomycetes</taxon>
        <taxon>Mortierellales</taxon>
        <taxon>Mortierellaceae</taxon>
        <taxon>Linnemannia</taxon>
    </lineage>
</organism>
<feature type="compositionally biased region" description="Low complexity" evidence="1">
    <location>
        <begin position="254"/>
        <end position="263"/>
    </location>
</feature>
<feature type="region of interest" description="Disordered" evidence="1">
    <location>
        <begin position="330"/>
        <end position="369"/>
    </location>
</feature>
<sequence>MFRYDSLERGIAGGNRQDSSVWENTARQSAISNREGTRRSDSWEDDRLSSRRDGGDLTQSDERANDHHNNLERTQTRHEDRVDTRYKSRGRDQERRRGATHDDWQGHRRIRSASVLKPDQESDSQVDSRPLSSWEAAYHQGLEEGRRSSREVLPYSDERKDTRANSREDPGFDSRQVQRQDRRSSLRDDARAPSRQGGHRSDPRYDDSDDAPHGGRQDLPLLERYSGLAGLRPSSRASPRREYPLDPLEPVRKSASQEQQSSSRQEDAQVQMRLSHQDDQEDQWKSGRQKARQEDHQDSRDVCLPKEANSPVLPSKLLYGEVKLSRSNSKVYGTHGMDEDDFPPAFEGNDRADDVQDLADDSDYDEPEESLMSKLTRRRRLSQHNFTSATPSGSSLSIPVSTAITASTTASTANPACGENVVYVSTKDSSPAYSFTLGRYKANEFIIHSPQHKDGPFTNKTRPIPESCHNVIDVLEVWRYGKKPFTAIQDLSEKYGRSWIAQNDKERHHFFTEVVQEFRRLVLDQGMHDDMAVKELMGRQEWWLIPLSNPPQADEAGELSSEGEPMDTDSNSDYVFRSSYQRKSSESRKSSRSLKRSESSKRSQSRKRSESRKASQSHKKSPAISTDMDMDMDMDISTAEANRTTAADHSASSDEDAEPMDFEAFDASIARPVSRNSHRHPRPQYKDNFVEPWGDAPINYSFTFPIPDGIETVPEIYQAWYYGWKDLPALLQLTKDNGPSWRSSLLPSSKKVYDWYHVHYKVVRAIDDQVAMEPSEWTVEDAILSLEQLRGKKKLSNLHKDIPRPGHMIKPIKSKDIGTPKGHAEDGSPAAYDDIKPTTSNSKAPPTDNSTLTAGDSPPNSSITGSSESLITDQSAGIIATNVSSSSKTSATSQPRLTTDNNTPTTIKDKPLPTSPRNSIGAFVEKKFKFFRNNALGAKGKTTGSAKTSSTDNTTANRRKSTTDITSSTSSAKDRMATSTPTRTIDDIADSISKLIDEGTNATTASIARLTTESNSVPMTKESTAAGSMTKIAESTIIGGPKSTVDNGDAPGAMDGITTSVLMNAVNNSDVASKSTPAAEINNASVDKDKTSDISVASTVNDTTASTPPTSMAKSIPLSTKDWTVSMDDAVVNNSDVSKAKLAVDSSSVSITKVRSSSVAASTSATKNVAVSRSISSGSSYTFIHKSTFQRAMSNTQIGSRTSKEQPKGLIQSGSAPTSSSGTPISRSSFDEDAVMSSSARTGDNRPSGMPTSNSNNSTTALNGMNTGNANCLLNDVTAGAVNRPNTVSVSSDVKNVPSGMIAGTARPLNSHTSHFVTPRICFISRSSATATWSAVLKGSAPDFVFVVLRVLPTG</sequence>
<evidence type="ECO:0000313" key="3">
    <source>
        <dbReference type="EMBL" id="KAG0289733.1"/>
    </source>
</evidence>
<feature type="region of interest" description="Disordered" evidence="1">
    <location>
        <begin position="1"/>
        <end position="308"/>
    </location>
</feature>
<feature type="compositionally biased region" description="Polar residues" evidence="1">
    <location>
        <begin position="894"/>
        <end position="906"/>
    </location>
</feature>
<proteinExistence type="predicted"/>
<feature type="compositionally biased region" description="Basic and acidic residues" evidence="1">
    <location>
        <begin position="199"/>
        <end position="216"/>
    </location>
</feature>
<protein>
    <recommendedName>
        <fullName evidence="2">Transcription activator GCR1-like domain-containing protein</fullName>
    </recommendedName>
</protein>
<keyword evidence="4" id="KW-1185">Reference proteome</keyword>
<feature type="compositionally biased region" description="Polar residues" evidence="1">
    <location>
        <begin position="16"/>
        <end position="34"/>
    </location>
</feature>
<reference evidence="3 4" key="1">
    <citation type="journal article" date="2020" name="Fungal Divers.">
        <title>Resolving the Mortierellaceae phylogeny through synthesis of multi-gene phylogenetics and phylogenomics.</title>
        <authorList>
            <person name="Vandepol N."/>
            <person name="Liber J."/>
            <person name="Desiro A."/>
            <person name="Na H."/>
            <person name="Kennedy M."/>
            <person name="Barry K."/>
            <person name="Grigoriev I.V."/>
            <person name="Miller A.N."/>
            <person name="O'Donnell K."/>
            <person name="Stajich J.E."/>
            <person name="Bonito G."/>
        </authorList>
    </citation>
    <scope>NUCLEOTIDE SEQUENCE [LARGE SCALE GENOMIC DNA]</scope>
    <source>
        <strain evidence="3 4">AD045</strain>
    </source>
</reference>
<feature type="region of interest" description="Disordered" evidence="1">
    <location>
        <begin position="1195"/>
        <end position="1264"/>
    </location>
</feature>
<evidence type="ECO:0000313" key="4">
    <source>
        <dbReference type="Proteomes" id="UP001194696"/>
    </source>
</evidence>
<gene>
    <name evidence="3" type="ORF">BGZ96_006765</name>
</gene>
<feature type="compositionally biased region" description="Basic and acidic residues" evidence="1">
    <location>
        <begin position="141"/>
        <end position="192"/>
    </location>
</feature>
<comment type="caution">
    <text evidence="3">The sequence shown here is derived from an EMBL/GenBank/DDBJ whole genome shotgun (WGS) entry which is preliminary data.</text>
</comment>
<feature type="compositionally biased region" description="Basic and acidic residues" evidence="1">
    <location>
        <begin position="239"/>
        <end position="252"/>
    </location>
</feature>
<feature type="compositionally biased region" description="Polar residues" evidence="1">
    <location>
        <begin position="837"/>
        <end position="875"/>
    </location>
</feature>
<accession>A0ABQ7K1W9</accession>
<feature type="region of interest" description="Disordered" evidence="1">
    <location>
        <begin position="797"/>
        <end position="919"/>
    </location>
</feature>
<feature type="region of interest" description="Disordered" evidence="1">
    <location>
        <begin position="548"/>
        <end position="630"/>
    </location>
</feature>
<feature type="compositionally biased region" description="Low complexity" evidence="1">
    <location>
        <begin position="884"/>
        <end position="893"/>
    </location>
</feature>
<dbReference type="Proteomes" id="UP001194696">
    <property type="component" value="Unassembled WGS sequence"/>
</dbReference>
<feature type="compositionally biased region" description="Basic and acidic residues" evidence="1">
    <location>
        <begin position="275"/>
        <end position="304"/>
    </location>
</feature>
<feature type="region of interest" description="Disordered" evidence="1">
    <location>
        <begin position="938"/>
        <end position="980"/>
    </location>
</feature>
<feature type="compositionally biased region" description="Basic and acidic residues" evidence="1">
    <location>
        <begin position="583"/>
        <end position="613"/>
    </location>
</feature>
<dbReference type="Pfam" id="PF12550">
    <property type="entry name" value="GCR1_C"/>
    <property type="match status" value="1"/>
</dbReference>
<feature type="compositionally biased region" description="Acidic residues" evidence="1">
    <location>
        <begin position="355"/>
        <end position="369"/>
    </location>
</feature>
<feature type="domain" description="Transcription activator GCR1-like" evidence="2">
    <location>
        <begin position="708"/>
        <end position="790"/>
    </location>
</feature>
<dbReference type="EMBL" id="JAAAIM010000330">
    <property type="protein sequence ID" value="KAG0289733.1"/>
    <property type="molecule type" value="Genomic_DNA"/>
</dbReference>
<feature type="compositionally biased region" description="Basic and acidic residues" evidence="1">
    <location>
        <begin position="35"/>
        <end position="106"/>
    </location>
</feature>
<name>A0ABQ7K1W9_9FUNG</name>
<feature type="compositionally biased region" description="Low complexity" evidence="1">
    <location>
        <begin position="1213"/>
        <end position="1228"/>
    </location>
</feature>
<dbReference type="InterPro" id="IPR022210">
    <property type="entry name" value="TF_GCR1-like"/>
</dbReference>